<sequence length="128" mass="14733">MRFMELLTGLNAFAIDFWRESNRIGADTGLQGANFVYSRVSKTRRSTVAPSFEQRREQPSGWIHSEFVVQNPDAAQAYNTLDSICTRRKHERDIDRPSKHVCGTITLRRKVNLQPNTDDGRRLRGLII</sequence>
<gene>
    <name evidence="1" type="ORF">EZS28_031069</name>
</gene>
<organism evidence="1 2">
    <name type="scientific">Streblomastix strix</name>
    <dbReference type="NCBI Taxonomy" id="222440"/>
    <lineage>
        <taxon>Eukaryota</taxon>
        <taxon>Metamonada</taxon>
        <taxon>Preaxostyla</taxon>
        <taxon>Oxymonadida</taxon>
        <taxon>Streblomastigidae</taxon>
        <taxon>Streblomastix</taxon>
    </lineage>
</organism>
<reference evidence="1 2" key="1">
    <citation type="submission" date="2019-03" db="EMBL/GenBank/DDBJ databases">
        <title>Single cell metagenomics reveals metabolic interactions within the superorganism composed of flagellate Streblomastix strix and complex community of Bacteroidetes bacteria on its surface.</title>
        <authorList>
            <person name="Treitli S.C."/>
            <person name="Kolisko M."/>
            <person name="Husnik F."/>
            <person name="Keeling P."/>
            <person name="Hampl V."/>
        </authorList>
    </citation>
    <scope>NUCLEOTIDE SEQUENCE [LARGE SCALE GENOMIC DNA]</scope>
    <source>
        <strain evidence="1">ST1C</strain>
    </source>
</reference>
<dbReference type="EMBL" id="SNRW01012782">
    <property type="protein sequence ID" value="KAA6373406.1"/>
    <property type="molecule type" value="Genomic_DNA"/>
</dbReference>
<comment type="caution">
    <text evidence="1">The sequence shown here is derived from an EMBL/GenBank/DDBJ whole genome shotgun (WGS) entry which is preliminary data.</text>
</comment>
<protein>
    <submittedName>
        <fullName evidence="1">Uncharacterized protein</fullName>
    </submittedName>
</protein>
<evidence type="ECO:0000313" key="2">
    <source>
        <dbReference type="Proteomes" id="UP000324800"/>
    </source>
</evidence>
<evidence type="ECO:0000313" key="1">
    <source>
        <dbReference type="EMBL" id="KAA6373406.1"/>
    </source>
</evidence>
<proteinExistence type="predicted"/>
<dbReference type="Proteomes" id="UP000324800">
    <property type="component" value="Unassembled WGS sequence"/>
</dbReference>
<name>A0A5J4URW0_9EUKA</name>
<feature type="non-terminal residue" evidence="1">
    <location>
        <position position="1"/>
    </location>
</feature>
<accession>A0A5J4URW0</accession>
<dbReference type="AlphaFoldDB" id="A0A5J4URW0"/>